<sequence>GALSYTAEIVTATDISRSSPPCPLIAIKGVLRKLGIVMDLAS</sequence>
<dbReference type="Proteomes" id="UP000265520">
    <property type="component" value="Unassembled WGS sequence"/>
</dbReference>
<protein>
    <submittedName>
        <fullName evidence="1">Uncharacterized protein</fullName>
    </submittedName>
</protein>
<keyword evidence="2" id="KW-1185">Reference proteome</keyword>
<name>A0A392TTY5_9FABA</name>
<accession>A0A392TTY5</accession>
<evidence type="ECO:0000313" key="2">
    <source>
        <dbReference type="Proteomes" id="UP000265520"/>
    </source>
</evidence>
<evidence type="ECO:0000313" key="1">
    <source>
        <dbReference type="EMBL" id="MCI63740.1"/>
    </source>
</evidence>
<proteinExistence type="predicted"/>
<comment type="caution">
    <text evidence="1">The sequence shown here is derived from an EMBL/GenBank/DDBJ whole genome shotgun (WGS) entry which is preliminary data.</text>
</comment>
<dbReference type="AlphaFoldDB" id="A0A392TTY5"/>
<organism evidence="1 2">
    <name type="scientific">Trifolium medium</name>
    <dbReference type="NCBI Taxonomy" id="97028"/>
    <lineage>
        <taxon>Eukaryota</taxon>
        <taxon>Viridiplantae</taxon>
        <taxon>Streptophyta</taxon>
        <taxon>Embryophyta</taxon>
        <taxon>Tracheophyta</taxon>
        <taxon>Spermatophyta</taxon>
        <taxon>Magnoliopsida</taxon>
        <taxon>eudicotyledons</taxon>
        <taxon>Gunneridae</taxon>
        <taxon>Pentapetalae</taxon>
        <taxon>rosids</taxon>
        <taxon>fabids</taxon>
        <taxon>Fabales</taxon>
        <taxon>Fabaceae</taxon>
        <taxon>Papilionoideae</taxon>
        <taxon>50 kb inversion clade</taxon>
        <taxon>NPAAA clade</taxon>
        <taxon>Hologalegina</taxon>
        <taxon>IRL clade</taxon>
        <taxon>Trifolieae</taxon>
        <taxon>Trifolium</taxon>
    </lineage>
</organism>
<feature type="non-terminal residue" evidence="1">
    <location>
        <position position="1"/>
    </location>
</feature>
<dbReference type="EMBL" id="LXQA010642762">
    <property type="protein sequence ID" value="MCI63740.1"/>
    <property type="molecule type" value="Genomic_DNA"/>
</dbReference>
<reference evidence="1 2" key="1">
    <citation type="journal article" date="2018" name="Front. Plant Sci.">
        <title>Red Clover (Trifolium pratense) and Zigzag Clover (T. medium) - A Picture of Genomic Similarities and Differences.</title>
        <authorList>
            <person name="Dluhosova J."/>
            <person name="Istvanek J."/>
            <person name="Nedelnik J."/>
            <person name="Repkova J."/>
        </authorList>
    </citation>
    <scope>NUCLEOTIDE SEQUENCE [LARGE SCALE GENOMIC DNA]</scope>
    <source>
        <strain evidence="2">cv. 10/8</strain>
        <tissue evidence="1">Leaf</tissue>
    </source>
</reference>